<dbReference type="Proteomes" id="UP001165960">
    <property type="component" value="Unassembled WGS sequence"/>
</dbReference>
<dbReference type="EMBL" id="QTSX02005029">
    <property type="protein sequence ID" value="KAJ9062025.1"/>
    <property type="molecule type" value="Genomic_DNA"/>
</dbReference>
<reference evidence="1" key="1">
    <citation type="submission" date="2022-04" db="EMBL/GenBank/DDBJ databases">
        <title>Genome of the entomopathogenic fungus Entomophthora muscae.</title>
        <authorList>
            <person name="Elya C."/>
            <person name="Lovett B.R."/>
            <person name="Lee E."/>
            <person name="Macias A.M."/>
            <person name="Hajek A.E."/>
            <person name="De Bivort B.L."/>
            <person name="Kasson M.T."/>
            <person name="De Fine Licht H.H."/>
            <person name="Stajich J.E."/>
        </authorList>
    </citation>
    <scope>NUCLEOTIDE SEQUENCE</scope>
    <source>
        <strain evidence="1">Berkeley</strain>
    </source>
</reference>
<protein>
    <submittedName>
        <fullName evidence="1">Uncharacterized protein</fullName>
    </submittedName>
</protein>
<comment type="caution">
    <text evidence="1">The sequence shown here is derived from an EMBL/GenBank/DDBJ whole genome shotgun (WGS) entry which is preliminary data.</text>
</comment>
<gene>
    <name evidence="1" type="ORF">DSO57_1015070</name>
</gene>
<name>A0ACC2SI79_9FUNG</name>
<accession>A0ACC2SI79</accession>
<sequence>MKPPLTPKSTIPTPPTSDATDQSNQFLGVLYLALTRLIDSALTEAEPWTVAGKALFYLVKVGPLSGGPCQYLHLLFPHLKEHHSTPVITVCDYGLGETH</sequence>
<keyword evidence="2" id="KW-1185">Reference proteome</keyword>
<proteinExistence type="predicted"/>
<organism evidence="1 2">
    <name type="scientific">Entomophthora muscae</name>
    <dbReference type="NCBI Taxonomy" id="34485"/>
    <lineage>
        <taxon>Eukaryota</taxon>
        <taxon>Fungi</taxon>
        <taxon>Fungi incertae sedis</taxon>
        <taxon>Zoopagomycota</taxon>
        <taxon>Entomophthoromycotina</taxon>
        <taxon>Entomophthoromycetes</taxon>
        <taxon>Entomophthorales</taxon>
        <taxon>Entomophthoraceae</taxon>
        <taxon>Entomophthora</taxon>
    </lineage>
</organism>
<evidence type="ECO:0000313" key="2">
    <source>
        <dbReference type="Proteomes" id="UP001165960"/>
    </source>
</evidence>
<evidence type="ECO:0000313" key="1">
    <source>
        <dbReference type="EMBL" id="KAJ9062025.1"/>
    </source>
</evidence>